<reference evidence="1" key="2">
    <citation type="submission" date="2005-04" db="EMBL/GenBank/DDBJ databases">
        <authorList>
            <person name="Buell C.R."/>
            <person name="Wing R.A."/>
            <person name="McCombie W.A."/>
            <person name="Ouyang S."/>
        </authorList>
    </citation>
    <scope>NUCLEOTIDE SEQUENCE</scope>
</reference>
<reference evidence="1" key="1">
    <citation type="journal article" date="2005" name="BMC Biol.">
        <title>The sequence of rice chromosomes 11 and 12, rich in disease resistance genes and recent gene duplications.</title>
        <authorList>
            <consortium name="The rice chromosomes 11 and 12 sequencing consortia"/>
        </authorList>
    </citation>
    <scope>NUCLEOTIDE SEQUENCE [LARGE SCALE GENOMIC DNA]</scope>
</reference>
<accession>Q2QYF5</accession>
<reference evidence="1" key="3">
    <citation type="submission" date="2006-01" db="EMBL/GenBank/DDBJ databases">
        <authorList>
            <person name="Buell R."/>
        </authorList>
    </citation>
    <scope>NUCLEOTIDE SEQUENCE</scope>
</reference>
<proteinExistence type="predicted"/>
<name>Q2QYF5_ORYSJ</name>
<dbReference type="EMBL" id="DP000011">
    <property type="protein sequence ID" value="ABA95685.1"/>
    <property type="molecule type" value="Genomic_DNA"/>
</dbReference>
<organism evidence="1">
    <name type="scientific">Oryza sativa subsp. japonica</name>
    <name type="common">Rice</name>
    <dbReference type="NCBI Taxonomy" id="39947"/>
    <lineage>
        <taxon>Eukaryota</taxon>
        <taxon>Viridiplantae</taxon>
        <taxon>Streptophyta</taxon>
        <taxon>Embryophyta</taxon>
        <taxon>Tracheophyta</taxon>
        <taxon>Spermatophyta</taxon>
        <taxon>Magnoliopsida</taxon>
        <taxon>Liliopsida</taxon>
        <taxon>Poales</taxon>
        <taxon>Poaceae</taxon>
        <taxon>BOP clade</taxon>
        <taxon>Oryzoideae</taxon>
        <taxon>Oryzeae</taxon>
        <taxon>Oryzinae</taxon>
        <taxon>Oryza</taxon>
        <taxon>Oryza sativa</taxon>
    </lineage>
</organism>
<gene>
    <name evidence="1" type="ordered locus">LOC_Os12g02850</name>
</gene>
<evidence type="ECO:0000313" key="1">
    <source>
        <dbReference type="EMBL" id="ABA95685.1"/>
    </source>
</evidence>
<protein>
    <submittedName>
        <fullName evidence="1">Uncharacterized protein</fullName>
    </submittedName>
</protein>
<sequence>MKEVRRMPTKRDGDSAYEWRPLQMSLAEDAMDDARVETGIAGDAGPKLAFGYASVPVDLILQSTRTKTKKPRLNS</sequence>
<dbReference type="AlphaFoldDB" id="Q2QYF5"/>